<reference evidence="1" key="2">
    <citation type="journal article" date="2015" name="Fish Shellfish Immunol.">
        <title>Early steps in the European eel (Anguilla anguilla)-Vibrio vulnificus interaction in the gills: Role of the RtxA13 toxin.</title>
        <authorList>
            <person name="Callol A."/>
            <person name="Pajuelo D."/>
            <person name="Ebbesson L."/>
            <person name="Teles M."/>
            <person name="MacKenzie S."/>
            <person name="Amaro C."/>
        </authorList>
    </citation>
    <scope>NUCLEOTIDE SEQUENCE</scope>
</reference>
<reference evidence="1" key="1">
    <citation type="submission" date="2014-11" db="EMBL/GenBank/DDBJ databases">
        <authorList>
            <person name="Amaro Gonzalez C."/>
        </authorList>
    </citation>
    <scope>NUCLEOTIDE SEQUENCE</scope>
</reference>
<protein>
    <submittedName>
        <fullName evidence="1">Uncharacterized protein</fullName>
    </submittedName>
</protein>
<evidence type="ECO:0000313" key="1">
    <source>
        <dbReference type="EMBL" id="JAH40467.1"/>
    </source>
</evidence>
<accession>A0A0E9SGU3</accession>
<dbReference type="EMBL" id="GBXM01068110">
    <property type="protein sequence ID" value="JAH40467.1"/>
    <property type="molecule type" value="Transcribed_RNA"/>
</dbReference>
<name>A0A0E9SGU3_ANGAN</name>
<organism evidence="1">
    <name type="scientific">Anguilla anguilla</name>
    <name type="common">European freshwater eel</name>
    <name type="synonym">Muraena anguilla</name>
    <dbReference type="NCBI Taxonomy" id="7936"/>
    <lineage>
        <taxon>Eukaryota</taxon>
        <taxon>Metazoa</taxon>
        <taxon>Chordata</taxon>
        <taxon>Craniata</taxon>
        <taxon>Vertebrata</taxon>
        <taxon>Euteleostomi</taxon>
        <taxon>Actinopterygii</taxon>
        <taxon>Neopterygii</taxon>
        <taxon>Teleostei</taxon>
        <taxon>Anguilliformes</taxon>
        <taxon>Anguillidae</taxon>
        <taxon>Anguilla</taxon>
    </lineage>
</organism>
<sequence>MVSPPPCGHNKISLWKGQTVKLILHHN</sequence>
<proteinExistence type="predicted"/>
<dbReference type="AlphaFoldDB" id="A0A0E9SGU3"/>